<comment type="function">
    <text evidence="12">Produces ATP from ADP in the presence of a proton gradient across the membrane.</text>
</comment>
<evidence type="ECO:0000256" key="3">
    <source>
        <dbReference type="ARBA" id="ARBA00022448"/>
    </source>
</evidence>
<dbReference type="InterPro" id="IPR027417">
    <property type="entry name" value="P-loop_NTPase"/>
</dbReference>
<dbReference type="FunFam" id="1.20.150.20:FF:000001">
    <property type="entry name" value="ATP synthase subunit alpha"/>
    <property type="match status" value="1"/>
</dbReference>
<keyword evidence="9 12" id="KW-0139">CF(1)</keyword>
<dbReference type="InterPro" id="IPR000793">
    <property type="entry name" value="ATP_synth_asu_C"/>
</dbReference>
<dbReference type="GO" id="GO:0042645">
    <property type="term" value="C:mitochondrial nucleoid"/>
    <property type="evidence" value="ECO:0007669"/>
    <property type="project" value="EnsemblFungi"/>
</dbReference>
<dbReference type="Proteomes" id="UP000008782">
    <property type="component" value="Unassembled WGS sequence"/>
</dbReference>
<comment type="similarity">
    <text evidence="2 11">Belongs to the ATPase alpha/beta chains family.</text>
</comment>
<dbReference type="GO" id="GO:0016887">
    <property type="term" value="F:ATP hydrolysis activity"/>
    <property type="evidence" value="ECO:0007669"/>
    <property type="project" value="EnsemblFungi"/>
</dbReference>
<dbReference type="SUPFAM" id="SSF50615">
    <property type="entry name" value="N-terminal domain of alpha and beta subunits of F1 ATP synthase"/>
    <property type="match status" value="1"/>
</dbReference>
<dbReference type="FunFam" id="2.40.30.20:FF:000001">
    <property type="entry name" value="ATP synthase subunit alpha"/>
    <property type="match status" value="1"/>
</dbReference>
<evidence type="ECO:0000313" key="16">
    <source>
        <dbReference type="EMBL" id="EFQ31301.1"/>
    </source>
</evidence>
<evidence type="ECO:0000256" key="2">
    <source>
        <dbReference type="ARBA" id="ARBA00008936"/>
    </source>
</evidence>
<dbReference type="NCBIfam" id="NF009884">
    <property type="entry name" value="PRK13343.1"/>
    <property type="match status" value="1"/>
</dbReference>
<dbReference type="PANTHER" id="PTHR48082:SF2">
    <property type="entry name" value="ATP SYNTHASE SUBUNIT ALPHA, MITOCHONDRIAL"/>
    <property type="match status" value="1"/>
</dbReference>
<dbReference type="CDD" id="cd18113">
    <property type="entry name" value="ATP-synt_F1_alpha_C"/>
    <property type="match status" value="1"/>
</dbReference>
<dbReference type="Pfam" id="PF00006">
    <property type="entry name" value="ATP-synt_ab"/>
    <property type="match status" value="1"/>
</dbReference>
<keyword evidence="7 11" id="KW-0406">Ion transport</keyword>
<protein>
    <recommendedName>
        <fullName evidence="12">ATP synthase subunit alpha</fullName>
    </recommendedName>
</protein>
<dbReference type="GO" id="GO:0046933">
    <property type="term" value="F:proton-transporting ATP synthase activity, rotational mechanism"/>
    <property type="evidence" value="ECO:0007669"/>
    <property type="project" value="EnsemblFungi"/>
</dbReference>
<proteinExistence type="inferred from homology"/>
<dbReference type="InterPro" id="IPR020003">
    <property type="entry name" value="ATPase_a/bsu_AS"/>
</dbReference>
<keyword evidence="8" id="KW-0472">Membrane</keyword>
<feature type="domain" description="ATP synthase alpha subunit C-terminal" evidence="14">
    <location>
        <begin position="436"/>
        <end position="561"/>
    </location>
</feature>
<keyword evidence="4 12" id="KW-0547">Nucleotide-binding</keyword>
<organism evidence="17">
    <name type="scientific">Colletotrichum graminicola (strain M1.001 / M2 / FGSC 10212)</name>
    <name type="common">Maize anthracnose fungus</name>
    <name type="synonym">Glomerella graminicola</name>
    <dbReference type="NCBI Taxonomy" id="645133"/>
    <lineage>
        <taxon>Eukaryota</taxon>
        <taxon>Fungi</taxon>
        <taxon>Dikarya</taxon>
        <taxon>Ascomycota</taxon>
        <taxon>Pezizomycotina</taxon>
        <taxon>Sordariomycetes</taxon>
        <taxon>Hypocreomycetidae</taxon>
        <taxon>Glomerellales</taxon>
        <taxon>Glomerellaceae</taxon>
        <taxon>Colletotrichum</taxon>
        <taxon>Colletotrichum graminicola species complex</taxon>
    </lineage>
</organism>
<dbReference type="NCBIfam" id="TIGR00962">
    <property type="entry name" value="atpA"/>
    <property type="match status" value="1"/>
</dbReference>
<dbReference type="GO" id="GO:0005524">
    <property type="term" value="F:ATP binding"/>
    <property type="evidence" value="ECO:0007669"/>
    <property type="project" value="UniProtKB-KW"/>
</dbReference>
<dbReference type="InterPro" id="IPR023366">
    <property type="entry name" value="ATP_synth_asu-like_sf"/>
</dbReference>
<dbReference type="InterPro" id="IPR005294">
    <property type="entry name" value="ATP_synth_F1_asu"/>
</dbReference>
<dbReference type="InterPro" id="IPR000194">
    <property type="entry name" value="ATPase_F1/V1/A1_a/bsu_nucl-bd"/>
</dbReference>
<name>E3QKB3_COLGM</name>
<feature type="domain" description="ATPase F1/V1/A1 complex alpha/beta subunit nucleotide-binding" evidence="13">
    <location>
        <begin position="194"/>
        <end position="429"/>
    </location>
</feature>
<evidence type="ECO:0000259" key="15">
    <source>
        <dbReference type="Pfam" id="PF02874"/>
    </source>
</evidence>
<dbReference type="CDD" id="cd01132">
    <property type="entry name" value="F1-ATPase_alpha_CD"/>
    <property type="match status" value="1"/>
</dbReference>
<feature type="domain" description="ATPase F1/V1/A1 complex alpha/beta subunit N-terminal" evidence="15">
    <location>
        <begin position="71"/>
        <end position="137"/>
    </location>
</feature>
<keyword evidence="10 12" id="KW-0066">ATP synthesis</keyword>
<evidence type="ECO:0000256" key="7">
    <source>
        <dbReference type="ARBA" id="ARBA00023065"/>
    </source>
</evidence>
<keyword evidence="17" id="KW-1185">Reference proteome</keyword>
<dbReference type="eggNOG" id="KOG1353">
    <property type="taxonomic scope" value="Eukaryota"/>
</dbReference>
<dbReference type="Pfam" id="PF00306">
    <property type="entry name" value="ATP-synt_ab_C"/>
    <property type="match status" value="1"/>
</dbReference>
<keyword evidence="5 11" id="KW-0375">Hydrogen ion transport</keyword>
<evidence type="ECO:0000256" key="9">
    <source>
        <dbReference type="ARBA" id="ARBA00023196"/>
    </source>
</evidence>
<evidence type="ECO:0000256" key="4">
    <source>
        <dbReference type="ARBA" id="ARBA00022741"/>
    </source>
</evidence>
<accession>E3QKB3</accession>
<dbReference type="VEuPathDB" id="FungiDB:GLRG_06445"/>
<dbReference type="OrthoDB" id="9805536at2759"/>
<dbReference type="InterPro" id="IPR004100">
    <property type="entry name" value="ATPase_F1/V1/A1_a/bsu_N"/>
</dbReference>
<evidence type="ECO:0000256" key="12">
    <source>
        <dbReference type="RuleBase" id="RU003551"/>
    </source>
</evidence>
<dbReference type="HOGENOM" id="CLU_010091_2_1_1"/>
<dbReference type="GO" id="GO:0005743">
    <property type="term" value="C:mitochondrial inner membrane"/>
    <property type="evidence" value="ECO:0007669"/>
    <property type="project" value="UniProtKB-SubCell"/>
</dbReference>
<dbReference type="STRING" id="645133.E3QKB3"/>
<dbReference type="Gene3D" id="1.20.150.20">
    <property type="entry name" value="ATP synthase alpha/beta chain, C-terminal domain"/>
    <property type="match status" value="1"/>
</dbReference>
<sequence>MFRNALRQSTRAVGAVSAAGRVAAIRNAAPAVYSATSIQTRSYADAKASPTEVSSILEQRIRGVQEEAGLAETGRVLSVGDGIARVHGMANVQAEELVEFASGVKGMCMNLEAGQVGVVLFGSDRLVREGETVKRTGEIVDVPVGPELLGRVIDALGNPIDGKGPINAKEKRRAQLKAPGILPRQSVRQPVQTGLKSVDAMVPVGRGQRELIIGDRQTGKTAVALDAILNQKRWNSGNDETKKLYCVYVAVGQKRSTVAQLVKTLEENDAMKYSIVVAATASEAAPLQYIAPFTGDHYLQQFANLLLASIGEWFRDNGKHSLIIYDDLSKQAVAYRQMSLLLRRPPGREAYPGDVFYLHSRLLERAAKMNDKLGGGSMTALPIIETQGGDVSAYIPTNVISITDGQIFLEAELFYKGIRPAINVGLSVSRVGSAAQVKAMKQVAGSLKLFLAQYREVAAFAQFGSDLDASTKQTLSRGERLTELLKQKQYSPMAVNEMVPLIYAGVNGHLDSVPVAKILQWEADFLSHLRTNEADVMATIDKEGALSKDLEARLKDIITTFTKSFLG</sequence>
<reference evidence="17" key="1">
    <citation type="journal article" date="2012" name="Nat. Genet.">
        <title>Lifestyle transitions in plant pathogenic Colletotrichum fungi deciphered by genome and transcriptome analyses.</title>
        <authorList>
            <person name="O'Connell R.J."/>
            <person name="Thon M.R."/>
            <person name="Hacquard S."/>
            <person name="Amyotte S.G."/>
            <person name="Kleemann J."/>
            <person name="Torres M.F."/>
            <person name="Damm U."/>
            <person name="Buiate E.A."/>
            <person name="Epstein L."/>
            <person name="Alkan N."/>
            <person name="Altmueller J."/>
            <person name="Alvarado-Balderrama L."/>
            <person name="Bauser C.A."/>
            <person name="Becker C."/>
            <person name="Birren B.W."/>
            <person name="Chen Z."/>
            <person name="Choi J."/>
            <person name="Crouch J.A."/>
            <person name="Duvick J.P."/>
            <person name="Farman M.A."/>
            <person name="Gan P."/>
            <person name="Heiman D."/>
            <person name="Henrissat B."/>
            <person name="Howard R.J."/>
            <person name="Kabbage M."/>
            <person name="Koch C."/>
            <person name="Kracher B."/>
            <person name="Kubo Y."/>
            <person name="Law A.D."/>
            <person name="Lebrun M.-H."/>
            <person name="Lee Y.-H."/>
            <person name="Miyara I."/>
            <person name="Moore N."/>
            <person name="Neumann U."/>
            <person name="Nordstroem K."/>
            <person name="Panaccione D.G."/>
            <person name="Panstruga R."/>
            <person name="Place M."/>
            <person name="Proctor R.H."/>
            <person name="Prusky D."/>
            <person name="Rech G."/>
            <person name="Reinhardt R."/>
            <person name="Rollins J.A."/>
            <person name="Rounsley S."/>
            <person name="Schardl C.L."/>
            <person name="Schwartz D.C."/>
            <person name="Shenoy N."/>
            <person name="Shirasu K."/>
            <person name="Sikhakolli U.R."/>
            <person name="Stueber K."/>
            <person name="Sukno S.A."/>
            <person name="Sweigard J.A."/>
            <person name="Takano Y."/>
            <person name="Takahara H."/>
            <person name="Trail F."/>
            <person name="van der Does H.C."/>
            <person name="Voll L.M."/>
            <person name="Will I."/>
            <person name="Young S."/>
            <person name="Zeng Q."/>
            <person name="Zhang J."/>
            <person name="Zhou S."/>
            <person name="Dickman M.B."/>
            <person name="Schulze-Lefert P."/>
            <person name="Ver Loren van Themaat E."/>
            <person name="Ma L.-J."/>
            <person name="Vaillancourt L.J."/>
        </authorList>
    </citation>
    <scope>NUCLEOTIDE SEQUENCE [LARGE SCALE GENOMIC DNA]</scope>
    <source>
        <strain evidence="17">M1.001 / M2 / FGSC 10212</strain>
    </source>
</reference>
<dbReference type="InterPro" id="IPR033732">
    <property type="entry name" value="ATP_synth_F1_a_nt-bd_dom"/>
</dbReference>
<dbReference type="Gene3D" id="2.40.30.20">
    <property type="match status" value="1"/>
</dbReference>
<dbReference type="SUPFAM" id="SSF52540">
    <property type="entry name" value="P-loop containing nucleoside triphosphate hydrolases"/>
    <property type="match status" value="1"/>
</dbReference>
<dbReference type="EMBL" id="GG697354">
    <property type="protein sequence ID" value="EFQ31301.1"/>
    <property type="molecule type" value="Genomic_DNA"/>
</dbReference>
<keyword evidence="6 12" id="KW-0067">ATP-binding</keyword>
<dbReference type="CDD" id="cd18116">
    <property type="entry name" value="ATP-synt_F1_alpha_N"/>
    <property type="match status" value="1"/>
</dbReference>
<keyword evidence="3 11" id="KW-0813">Transport</keyword>
<evidence type="ECO:0000313" key="17">
    <source>
        <dbReference type="Proteomes" id="UP000008782"/>
    </source>
</evidence>
<evidence type="ECO:0000256" key="1">
    <source>
        <dbReference type="ARBA" id="ARBA00004273"/>
    </source>
</evidence>
<evidence type="ECO:0000259" key="13">
    <source>
        <dbReference type="Pfam" id="PF00006"/>
    </source>
</evidence>
<dbReference type="SUPFAM" id="SSF47917">
    <property type="entry name" value="C-terminal domain of alpha and beta subunits of F1 ATP synthase"/>
    <property type="match status" value="1"/>
</dbReference>
<dbReference type="AlphaFoldDB" id="E3QKB3"/>
<dbReference type="Pfam" id="PF02874">
    <property type="entry name" value="ATP-synt_ab_N"/>
    <property type="match status" value="1"/>
</dbReference>
<evidence type="ECO:0000256" key="8">
    <source>
        <dbReference type="ARBA" id="ARBA00023136"/>
    </source>
</evidence>
<dbReference type="InterPro" id="IPR036121">
    <property type="entry name" value="ATPase_F1/V1/A1_a/bsu_N_sf"/>
</dbReference>
<dbReference type="PROSITE" id="PS00152">
    <property type="entry name" value="ATPASE_ALPHA_BETA"/>
    <property type="match status" value="1"/>
</dbReference>
<evidence type="ECO:0000256" key="11">
    <source>
        <dbReference type="RuleBase" id="RU000339"/>
    </source>
</evidence>
<dbReference type="GO" id="GO:0043531">
    <property type="term" value="F:ADP binding"/>
    <property type="evidence" value="ECO:0007669"/>
    <property type="project" value="TreeGrafter"/>
</dbReference>
<evidence type="ECO:0000259" key="14">
    <source>
        <dbReference type="Pfam" id="PF00306"/>
    </source>
</evidence>
<comment type="subcellular location">
    <subcellularLocation>
        <location evidence="1">Mitochondrion inner membrane</location>
    </subcellularLocation>
</comment>
<evidence type="ECO:0000256" key="5">
    <source>
        <dbReference type="ARBA" id="ARBA00022781"/>
    </source>
</evidence>
<dbReference type="GO" id="GO:0045259">
    <property type="term" value="C:proton-transporting ATP synthase complex"/>
    <property type="evidence" value="ECO:0007669"/>
    <property type="project" value="UniProtKB-KW"/>
</dbReference>
<dbReference type="RefSeq" id="XP_008095321.1">
    <property type="nucleotide sequence ID" value="XM_008097130.1"/>
</dbReference>
<dbReference type="FunFam" id="3.40.50.300:FF:004039">
    <property type="entry name" value="ATP synthase subunit alpha, mitochondrial"/>
    <property type="match status" value="1"/>
</dbReference>
<dbReference type="Gene3D" id="3.40.50.300">
    <property type="entry name" value="P-loop containing nucleotide triphosphate hydrolases"/>
    <property type="match status" value="1"/>
</dbReference>
<dbReference type="InterPro" id="IPR038376">
    <property type="entry name" value="ATP_synth_asu_C_sf"/>
</dbReference>
<dbReference type="PANTHER" id="PTHR48082">
    <property type="entry name" value="ATP SYNTHASE SUBUNIT ALPHA, MITOCHONDRIAL"/>
    <property type="match status" value="1"/>
</dbReference>
<evidence type="ECO:0000256" key="10">
    <source>
        <dbReference type="ARBA" id="ARBA00023310"/>
    </source>
</evidence>
<dbReference type="HAMAP" id="MF_01346">
    <property type="entry name" value="ATP_synth_alpha_bact"/>
    <property type="match status" value="1"/>
</dbReference>
<evidence type="ECO:0000256" key="6">
    <source>
        <dbReference type="ARBA" id="ARBA00022840"/>
    </source>
</evidence>
<gene>
    <name evidence="16" type="ORF">GLRG_06445</name>
</gene>
<dbReference type="GeneID" id="24411810"/>